<evidence type="ECO:0000256" key="1">
    <source>
        <dbReference type="SAM" id="Phobius"/>
    </source>
</evidence>
<evidence type="ECO:0000313" key="3">
    <source>
        <dbReference type="Proteomes" id="UP000192247"/>
    </source>
</evidence>
<protein>
    <submittedName>
        <fullName evidence="2">Uncharacterized protein</fullName>
    </submittedName>
</protein>
<dbReference type="Proteomes" id="UP000192247">
    <property type="component" value="Unassembled WGS sequence"/>
</dbReference>
<dbReference type="EMBL" id="MNPL01009475">
    <property type="protein sequence ID" value="OQR73716.1"/>
    <property type="molecule type" value="Genomic_DNA"/>
</dbReference>
<sequence length="272" mass="31282">MLNSGHRLLGQCDFEWYVDSQTGSHVTLPKKIGKTSVESPAGQHQSLLEVPATSFKGTQWFRLHCSKMLRASTEWYSSQRDDTNPFFEDEIYPKAYTSHCARLIFCGFRYVCLAVLYVVLAFAAIFIVLALYGFAHFSLFEGGLIECFDQNEKVSSAFQKHHIIRLSLEMMYGLCMTAFALIATRISKFNKVTKVFLTALALVTCLICVVGNIQEIVWSLPFTNSTTCSYDWYVLWLYRAWPWYTTTLFIFAIFIGMKYLEKTKFTKPHENS</sequence>
<name>A0A1V9XJT4_9ACAR</name>
<reference evidence="2 3" key="1">
    <citation type="journal article" date="2017" name="Gigascience">
        <title>Draft genome of the honey bee ectoparasitic mite, Tropilaelaps mercedesae, is shaped by the parasitic life history.</title>
        <authorList>
            <person name="Dong X."/>
            <person name="Armstrong S.D."/>
            <person name="Xia D."/>
            <person name="Makepeace B.L."/>
            <person name="Darby A.C."/>
            <person name="Kadowaki T."/>
        </authorList>
    </citation>
    <scope>NUCLEOTIDE SEQUENCE [LARGE SCALE GENOMIC DNA]</scope>
    <source>
        <strain evidence="2">Wuxi-XJTLU</strain>
    </source>
</reference>
<gene>
    <name evidence="2" type="ORF">BIW11_09565</name>
</gene>
<comment type="caution">
    <text evidence="2">The sequence shown here is derived from an EMBL/GenBank/DDBJ whole genome shotgun (WGS) entry which is preliminary data.</text>
</comment>
<feature type="transmembrane region" description="Helical" evidence="1">
    <location>
        <begin position="110"/>
        <end position="134"/>
    </location>
</feature>
<feature type="transmembrane region" description="Helical" evidence="1">
    <location>
        <begin position="195"/>
        <end position="220"/>
    </location>
</feature>
<keyword evidence="1" id="KW-0472">Membrane</keyword>
<keyword evidence="1" id="KW-0812">Transmembrane</keyword>
<keyword evidence="3" id="KW-1185">Reference proteome</keyword>
<organism evidence="2 3">
    <name type="scientific">Tropilaelaps mercedesae</name>
    <dbReference type="NCBI Taxonomy" id="418985"/>
    <lineage>
        <taxon>Eukaryota</taxon>
        <taxon>Metazoa</taxon>
        <taxon>Ecdysozoa</taxon>
        <taxon>Arthropoda</taxon>
        <taxon>Chelicerata</taxon>
        <taxon>Arachnida</taxon>
        <taxon>Acari</taxon>
        <taxon>Parasitiformes</taxon>
        <taxon>Mesostigmata</taxon>
        <taxon>Gamasina</taxon>
        <taxon>Dermanyssoidea</taxon>
        <taxon>Laelapidae</taxon>
        <taxon>Tropilaelaps</taxon>
    </lineage>
</organism>
<dbReference type="AlphaFoldDB" id="A0A1V9XJT4"/>
<keyword evidence="1" id="KW-1133">Transmembrane helix</keyword>
<dbReference type="InParanoid" id="A0A1V9XJT4"/>
<proteinExistence type="predicted"/>
<feature type="transmembrane region" description="Helical" evidence="1">
    <location>
        <begin position="240"/>
        <end position="260"/>
    </location>
</feature>
<accession>A0A1V9XJT4</accession>
<evidence type="ECO:0000313" key="2">
    <source>
        <dbReference type="EMBL" id="OQR73716.1"/>
    </source>
</evidence>
<feature type="transmembrane region" description="Helical" evidence="1">
    <location>
        <begin position="163"/>
        <end position="183"/>
    </location>
</feature>